<accession>A0AC59YTD5</accession>
<dbReference type="Proteomes" id="UP001162501">
    <property type="component" value="Chromosome 20"/>
</dbReference>
<gene>
    <name evidence="1" type="ORF">MRATA1EN22A_LOCUS9891</name>
</gene>
<reference evidence="1" key="2">
    <citation type="submission" date="2025-03" db="EMBL/GenBank/DDBJ databases">
        <authorList>
            <consortium name="ELIXIR-Norway"/>
            <consortium name="Elixir Norway"/>
        </authorList>
    </citation>
    <scope>NUCLEOTIDE SEQUENCE</scope>
</reference>
<evidence type="ECO:0000313" key="1">
    <source>
        <dbReference type="EMBL" id="CAM9956798.1"/>
    </source>
</evidence>
<sequence length="129" mass="14349">MQSLRDALEMVTGGDRDSETSQKHRVGGIIRDTEKREVQTRGGAGELGAEEERAGVTQKTALESGRLTDRHSERAGAERRRPMMPPGGHPTPRPPRCIHADLSLTGVAHRWHRGWERQPSTPWSCGWHG</sequence>
<organism evidence="1 2">
    <name type="scientific">Rangifer tarandus platyrhynchus</name>
    <name type="common">Svalbard reindeer</name>
    <dbReference type="NCBI Taxonomy" id="3082113"/>
    <lineage>
        <taxon>Eukaryota</taxon>
        <taxon>Metazoa</taxon>
        <taxon>Chordata</taxon>
        <taxon>Craniata</taxon>
        <taxon>Vertebrata</taxon>
        <taxon>Euteleostomi</taxon>
        <taxon>Mammalia</taxon>
        <taxon>Eutheria</taxon>
        <taxon>Laurasiatheria</taxon>
        <taxon>Artiodactyla</taxon>
        <taxon>Ruminantia</taxon>
        <taxon>Pecora</taxon>
        <taxon>Cervidae</taxon>
        <taxon>Odocoileinae</taxon>
        <taxon>Rangifer</taxon>
    </lineage>
</organism>
<dbReference type="EMBL" id="OX596104">
    <property type="protein sequence ID" value="CAM9956798.1"/>
    <property type="molecule type" value="Genomic_DNA"/>
</dbReference>
<protein>
    <submittedName>
        <fullName evidence="1">Uncharacterized protein</fullName>
    </submittedName>
</protein>
<reference evidence="1" key="1">
    <citation type="submission" date="2023-05" db="EMBL/GenBank/DDBJ databases">
        <authorList>
            <consortium name="ELIXIR-Norway"/>
        </authorList>
    </citation>
    <scope>NUCLEOTIDE SEQUENCE</scope>
</reference>
<proteinExistence type="predicted"/>
<name>A0AC59YTD5_RANTA</name>
<evidence type="ECO:0000313" key="2">
    <source>
        <dbReference type="Proteomes" id="UP001162501"/>
    </source>
</evidence>